<name>B4IC91_DROSE</name>
<reference evidence="1 2" key="1">
    <citation type="journal article" date="2007" name="Nature">
        <title>Evolution of genes and genomes on the Drosophila phylogeny.</title>
        <authorList>
            <consortium name="Drosophila 12 Genomes Consortium"/>
            <person name="Clark A.G."/>
            <person name="Eisen M.B."/>
            <person name="Smith D.R."/>
            <person name="Bergman C.M."/>
            <person name="Oliver B."/>
            <person name="Markow T.A."/>
            <person name="Kaufman T.C."/>
            <person name="Kellis M."/>
            <person name="Gelbart W."/>
            <person name="Iyer V.N."/>
            <person name="Pollard D.A."/>
            <person name="Sackton T.B."/>
            <person name="Larracuente A.M."/>
            <person name="Singh N.D."/>
            <person name="Abad J.P."/>
            <person name="Abt D.N."/>
            <person name="Adryan B."/>
            <person name="Aguade M."/>
            <person name="Akashi H."/>
            <person name="Anderson W.W."/>
            <person name="Aquadro C.F."/>
            <person name="Ardell D.H."/>
            <person name="Arguello R."/>
            <person name="Artieri C.G."/>
            <person name="Barbash D.A."/>
            <person name="Barker D."/>
            <person name="Barsanti P."/>
            <person name="Batterham P."/>
            <person name="Batzoglou S."/>
            <person name="Begun D."/>
            <person name="Bhutkar A."/>
            <person name="Blanco E."/>
            <person name="Bosak S.A."/>
            <person name="Bradley R.K."/>
            <person name="Brand A.D."/>
            <person name="Brent M.R."/>
            <person name="Brooks A.N."/>
            <person name="Brown R.H."/>
            <person name="Butlin R.K."/>
            <person name="Caggese C."/>
            <person name="Calvi B.R."/>
            <person name="Bernardo de Carvalho A."/>
            <person name="Caspi A."/>
            <person name="Castrezana S."/>
            <person name="Celniker S.E."/>
            <person name="Chang J.L."/>
            <person name="Chapple C."/>
            <person name="Chatterji S."/>
            <person name="Chinwalla A."/>
            <person name="Civetta A."/>
            <person name="Clifton S.W."/>
            <person name="Comeron J.M."/>
            <person name="Costello J.C."/>
            <person name="Coyne J.A."/>
            <person name="Daub J."/>
            <person name="David R.G."/>
            <person name="Delcher A.L."/>
            <person name="Delehaunty K."/>
            <person name="Do C.B."/>
            <person name="Ebling H."/>
            <person name="Edwards K."/>
            <person name="Eickbush T."/>
            <person name="Evans J.D."/>
            <person name="Filipski A."/>
            <person name="Findeiss S."/>
            <person name="Freyhult E."/>
            <person name="Fulton L."/>
            <person name="Fulton R."/>
            <person name="Garcia A.C."/>
            <person name="Gardiner A."/>
            <person name="Garfield D.A."/>
            <person name="Garvin B.E."/>
            <person name="Gibson G."/>
            <person name="Gilbert D."/>
            <person name="Gnerre S."/>
            <person name="Godfrey J."/>
            <person name="Good R."/>
            <person name="Gotea V."/>
            <person name="Gravely B."/>
            <person name="Greenberg A.J."/>
            <person name="Griffiths-Jones S."/>
            <person name="Gross S."/>
            <person name="Guigo R."/>
            <person name="Gustafson E.A."/>
            <person name="Haerty W."/>
            <person name="Hahn M.W."/>
            <person name="Halligan D.L."/>
            <person name="Halpern A.L."/>
            <person name="Halter G.M."/>
            <person name="Han M.V."/>
            <person name="Heger A."/>
            <person name="Hillier L."/>
            <person name="Hinrichs A.S."/>
            <person name="Holmes I."/>
            <person name="Hoskins R.A."/>
            <person name="Hubisz M.J."/>
            <person name="Hultmark D."/>
            <person name="Huntley M.A."/>
            <person name="Jaffe D.B."/>
            <person name="Jagadeeshan S."/>
            <person name="Jeck W.R."/>
            <person name="Johnson J."/>
            <person name="Jones C.D."/>
            <person name="Jordan W.C."/>
            <person name="Karpen G.H."/>
            <person name="Kataoka E."/>
            <person name="Keightley P.D."/>
            <person name="Kheradpour P."/>
            <person name="Kirkness E.F."/>
            <person name="Koerich L.B."/>
            <person name="Kristiansen K."/>
            <person name="Kudrna D."/>
            <person name="Kulathinal R.J."/>
            <person name="Kumar S."/>
            <person name="Kwok R."/>
            <person name="Lander E."/>
            <person name="Langley C.H."/>
            <person name="Lapoint R."/>
            <person name="Lazzaro B.P."/>
            <person name="Lee S.J."/>
            <person name="Levesque L."/>
            <person name="Li R."/>
            <person name="Lin C.F."/>
            <person name="Lin M.F."/>
            <person name="Lindblad-Toh K."/>
            <person name="Llopart A."/>
            <person name="Long M."/>
            <person name="Low L."/>
            <person name="Lozovsky E."/>
            <person name="Lu J."/>
            <person name="Luo M."/>
            <person name="Machado C.A."/>
            <person name="Makalowski W."/>
            <person name="Marzo M."/>
            <person name="Matsuda M."/>
            <person name="Matzkin L."/>
            <person name="McAllister B."/>
            <person name="McBride C.S."/>
            <person name="McKernan B."/>
            <person name="McKernan K."/>
            <person name="Mendez-Lago M."/>
            <person name="Minx P."/>
            <person name="Mollenhauer M.U."/>
            <person name="Montooth K."/>
            <person name="Mount S.M."/>
            <person name="Mu X."/>
            <person name="Myers E."/>
            <person name="Negre B."/>
            <person name="Newfeld S."/>
            <person name="Nielsen R."/>
            <person name="Noor M.A."/>
            <person name="O'Grady P."/>
            <person name="Pachter L."/>
            <person name="Papaceit M."/>
            <person name="Parisi M.J."/>
            <person name="Parisi M."/>
            <person name="Parts L."/>
            <person name="Pedersen J.S."/>
            <person name="Pesole G."/>
            <person name="Phillippy A.M."/>
            <person name="Ponting C.P."/>
            <person name="Pop M."/>
            <person name="Porcelli D."/>
            <person name="Powell J.R."/>
            <person name="Prohaska S."/>
            <person name="Pruitt K."/>
            <person name="Puig M."/>
            <person name="Quesneville H."/>
            <person name="Ram K.R."/>
            <person name="Rand D."/>
            <person name="Rasmussen M.D."/>
            <person name="Reed L.K."/>
            <person name="Reenan R."/>
            <person name="Reily A."/>
            <person name="Remington K.A."/>
            <person name="Rieger T.T."/>
            <person name="Ritchie M.G."/>
            <person name="Robin C."/>
            <person name="Rogers Y.H."/>
            <person name="Rohde C."/>
            <person name="Rozas J."/>
            <person name="Rubenfield M.J."/>
            <person name="Ruiz A."/>
            <person name="Russo S."/>
            <person name="Salzberg S.L."/>
            <person name="Sanchez-Gracia A."/>
            <person name="Saranga D.J."/>
            <person name="Sato H."/>
            <person name="Schaeffer S.W."/>
            <person name="Schatz M.C."/>
            <person name="Schlenke T."/>
            <person name="Schwartz R."/>
            <person name="Segarra C."/>
            <person name="Singh R.S."/>
            <person name="Sirot L."/>
            <person name="Sirota M."/>
            <person name="Sisneros N.B."/>
            <person name="Smith C.D."/>
            <person name="Smith T.F."/>
            <person name="Spieth J."/>
            <person name="Stage D.E."/>
            <person name="Stark A."/>
            <person name="Stephan W."/>
            <person name="Strausberg R.L."/>
            <person name="Strempel S."/>
            <person name="Sturgill D."/>
            <person name="Sutton G."/>
            <person name="Sutton G.G."/>
            <person name="Tao W."/>
            <person name="Teichmann S."/>
            <person name="Tobari Y.N."/>
            <person name="Tomimura Y."/>
            <person name="Tsolas J.M."/>
            <person name="Valente V.L."/>
            <person name="Venter E."/>
            <person name="Venter J.C."/>
            <person name="Vicario S."/>
            <person name="Vieira F.G."/>
            <person name="Vilella A.J."/>
            <person name="Villasante A."/>
            <person name="Walenz B."/>
            <person name="Wang J."/>
            <person name="Wasserman M."/>
            <person name="Watts T."/>
            <person name="Wilson D."/>
            <person name="Wilson R.K."/>
            <person name="Wing R.A."/>
            <person name="Wolfner M.F."/>
            <person name="Wong A."/>
            <person name="Wong G.K."/>
            <person name="Wu C.I."/>
            <person name="Wu G."/>
            <person name="Yamamoto D."/>
            <person name="Yang H.P."/>
            <person name="Yang S.P."/>
            <person name="Yorke J.A."/>
            <person name="Yoshida K."/>
            <person name="Zdobnov E."/>
            <person name="Zhang P."/>
            <person name="Zhang Y."/>
            <person name="Zimin A.V."/>
            <person name="Baldwin J."/>
            <person name="Abdouelleil A."/>
            <person name="Abdulkadir J."/>
            <person name="Abebe A."/>
            <person name="Abera B."/>
            <person name="Abreu J."/>
            <person name="Acer S.C."/>
            <person name="Aftuck L."/>
            <person name="Alexander A."/>
            <person name="An P."/>
            <person name="Anderson E."/>
            <person name="Anderson S."/>
            <person name="Arachi H."/>
            <person name="Azer M."/>
            <person name="Bachantsang P."/>
            <person name="Barry A."/>
            <person name="Bayul T."/>
            <person name="Berlin A."/>
            <person name="Bessette D."/>
            <person name="Bloom T."/>
            <person name="Blye J."/>
            <person name="Boguslavskiy L."/>
            <person name="Bonnet C."/>
            <person name="Boukhgalter B."/>
            <person name="Bourzgui I."/>
            <person name="Brown A."/>
            <person name="Cahill P."/>
            <person name="Channer S."/>
            <person name="Cheshatsang Y."/>
            <person name="Chuda L."/>
            <person name="Citroen M."/>
            <person name="Collymore A."/>
            <person name="Cooke P."/>
            <person name="Costello M."/>
            <person name="D'Aco K."/>
            <person name="Daza R."/>
            <person name="De Haan G."/>
            <person name="DeGray S."/>
            <person name="DeMaso C."/>
            <person name="Dhargay N."/>
            <person name="Dooley K."/>
            <person name="Dooley E."/>
            <person name="Doricent M."/>
            <person name="Dorje P."/>
            <person name="Dorjee K."/>
            <person name="Dupes A."/>
            <person name="Elong R."/>
            <person name="Falk J."/>
            <person name="Farina A."/>
            <person name="Faro S."/>
            <person name="Ferguson D."/>
            <person name="Fisher S."/>
            <person name="Foley C.D."/>
            <person name="Franke A."/>
            <person name="Friedrich D."/>
            <person name="Gadbois L."/>
            <person name="Gearin G."/>
            <person name="Gearin C.R."/>
            <person name="Giannoukos G."/>
            <person name="Goode T."/>
            <person name="Graham J."/>
            <person name="Grandbois E."/>
            <person name="Grewal S."/>
            <person name="Gyaltsen K."/>
            <person name="Hafez N."/>
            <person name="Hagos B."/>
            <person name="Hall J."/>
            <person name="Henson C."/>
            <person name="Hollinger A."/>
            <person name="Honan T."/>
            <person name="Huard M.D."/>
            <person name="Hughes L."/>
            <person name="Hurhula B."/>
            <person name="Husby M.E."/>
            <person name="Kamat A."/>
            <person name="Kanga B."/>
            <person name="Kashin S."/>
            <person name="Khazanovich D."/>
            <person name="Kisner P."/>
            <person name="Lance K."/>
            <person name="Lara M."/>
            <person name="Lee W."/>
            <person name="Lennon N."/>
            <person name="Letendre F."/>
            <person name="LeVine R."/>
            <person name="Lipovsky A."/>
            <person name="Liu X."/>
            <person name="Liu J."/>
            <person name="Liu S."/>
            <person name="Lokyitsang T."/>
            <person name="Lokyitsang Y."/>
            <person name="Lubonja R."/>
            <person name="Lui A."/>
            <person name="MacDonald P."/>
            <person name="Magnisalis V."/>
            <person name="Maru K."/>
            <person name="Matthews C."/>
            <person name="McCusker W."/>
            <person name="McDonough S."/>
            <person name="Mehta T."/>
            <person name="Meldrim J."/>
            <person name="Meneus L."/>
            <person name="Mihai O."/>
            <person name="Mihalev A."/>
            <person name="Mihova T."/>
            <person name="Mittelman R."/>
            <person name="Mlenga V."/>
            <person name="Montmayeur A."/>
            <person name="Mulrain L."/>
            <person name="Navidi A."/>
            <person name="Naylor J."/>
            <person name="Negash T."/>
            <person name="Nguyen T."/>
            <person name="Nguyen N."/>
            <person name="Nicol R."/>
            <person name="Norbu C."/>
            <person name="Norbu N."/>
            <person name="Novod N."/>
            <person name="O'Neill B."/>
            <person name="Osman S."/>
            <person name="Markiewicz E."/>
            <person name="Oyono O.L."/>
            <person name="Patti C."/>
            <person name="Phunkhang P."/>
            <person name="Pierre F."/>
            <person name="Priest M."/>
            <person name="Raghuraman S."/>
            <person name="Rege F."/>
            <person name="Reyes R."/>
            <person name="Rise C."/>
            <person name="Rogov P."/>
            <person name="Ross K."/>
            <person name="Ryan E."/>
            <person name="Settipalli S."/>
            <person name="Shea T."/>
            <person name="Sherpa N."/>
            <person name="Shi L."/>
            <person name="Shih D."/>
            <person name="Sparrow T."/>
            <person name="Spaulding J."/>
            <person name="Stalker J."/>
            <person name="Stange-Thomann N."/>
            <person name="Stavropoulos S."/>
            <person name="Stone C."/>
            <person name="Strader C."/>
            <person name="Tesfaye S."/>
            <person name="Thomson T."/>
            <person name="Thoulutsang Y."/>
            <person name="Thoulutsang D."/>
            <person name="Topham K."/>
            <person name="Topping I."/>
            <person name="Tsamla T."/>
            <person name="Vassiliev H."/>
            <person name="Vo A."/>
            <person name="Wangchuk T."/>
            <person name="Wangdi T."/>
            <person name="Weiand M."/>
            <person name="Wilkinson J."/>
            <person name="Wilson A."/>
            <person name="Yadav S."/>
            <person name="Young G."/>
            <person name="Yu Q."/>
            <person name="Zembek L."/>
            <person name="Zhong D."/>
            <person name="Zimmer A."/>
            <person name="Zwirko Z."/>
            <person name="Jaffe D.B."/>
            <person name="Alvarez P."/>
            <person name="Brockman W."/>
            <person name="Butler J."/>
            <person name="Chin C."/>
            <person name="Gnerre S."/>
            <person name="Grabherr M."/>
            <person name="Kleber M."/>
            <person name="Mauceli E."/>
            <person name="MacCallum I."/>
        </authorList>
    </citation>
    <scope>NUCLEOTIDE SEQUENCE [LARGE SCALE GENOMIC DNA]</scope>
    <source>
        <strain evidence="2">Rob3c / Tucson 14021-0248.25</strain>
    </source>
</reference>
<dbReference type="HOGENOM" id="CLU_2778581_0_0_1"/>
<evidence type="ECO:0000313" key="2">
    <source>
        <dbReference type="Proteomes" id="UP000001292"/>
    </source>
</evidence>
<accession>B4IC91</accession>
<protein>
    <submittedName>
        <fullName evidence="1">GM10395</fullName>
    </submittedName>
</protein>
<sequence length="69" mass="7907">MVDINTDMLGKIELTIFLLLCLQQSKLKFGQQLIEFFVNSHPESHKASGCIKRNISSRSWQGEIRILDS</sequence>
<proteinExistence type="predicted"/>
<organism evidence="2">
    <name type="scientific">Drosophila sechellia</name>
    <name type="common">Fruit fly</name>
    <dbReference type="NCBI Taxonomy" id="7238"/>
    <lineage>
        <taxon>Eukaryota</taxon>
        <taxon>Metazoa</taxon>
        <taxon>Ecdysozoa</taxon>
        <taxon>Arthropoda</taxon>
        <taxon>Hexapoda</taxon>
        <taxon>Insecta</taxon>
        <taxon>Pterygota</taxon>
        <taxon>Neoptera</taxon>
        <taxon>Endopterygota</taxon>
        <taxon>Diptera</taxon>
        <taxon>Brachycera</taxon>
        <taxon>Muscomorpha</taxon>
        <taxon>Ephydroidea</taxon>
        <taxon>Drosophilidae</taxon>
        <taxon>Drosophila</taxon>
        <taxon>Sophophora</taxon>
    </lineage>
</organism>
<gene>
    <name evidence="1" type="primary">Dsec\GM10395</name>
    <name evidence="1" type="ORF">Dsec_GM10395</name>
</gene>
<dbReference type="AlphaFoldDB" id="B4IC91"/>
<evidence type="ECO:0000313" key="1">
    <source>
        <dbReference type="EMBL" id="EDW45249.1"/>
    </source>
</evidence>
<dbReference type="EMBL" id="CH480828">
    <property type="protein sequence ID" value="EDW45249.1"/>
    <property type="molecule type" value="Genomic_DNA"/>
</dbReference>
<keyword evidence="2" id="KW-1185">Reference proteome</keyword>
<dbReference type="Proteomes" id="UP000001292">
    <property type="component" value="Unassembled WGS sequence"/>
</dbReference>